<organism evidence="2 3">
    <name type="scientific">Nocardia huaxiensis</name>
    <dbReference type="NCBI Taxonomy" id="2755382"/>
    <lineage>
        <taxon>Bacteria</taxon>
        <taxon>Bacillati</taxon>
        <taxon>Actinomycetota</taxon>
        <taxon>Actinomycetes</taxon>
        <taxon>Mycobacteriales</taxon>
        <taxon>Nocardiaceae</taxon>
        <taxon>Nocardia</taxon>
    </lineage>
</organism>
<feature type="transmembrane region" description="Helical" evidence="1">
    <location>
        <begin position="187"/>
        <end position="206"/>
    </location>
</feature>
<keyword evidence="1" id="KW-0472">Membrane</keyword>
<proteinExistence type="predicted"/>
<feature type="transmembrane region" description="Helical" evidence="1">
    <location>
        <begin position="66"/>
        <end position="85"/>
    </location>
</feature>
<feature type="transmembrane region" description="Helical" evidence="1">
    <location>
        <begin position="370"/>
        <end position="389"/>
    </location>
</feature>
<feature type="transmembrane region" description="Helical" evidence="1">
    <location>
        <begin position="345"/>
        <end position="363"/>
    </location>
</feature>
<name>A0A7D6ZKX4_9NOCA</name>
<feature type="transmembrane region" description="Helical" evidence="1">
    <location>
        <begin position="92"/>
        <end position="109"/>
    </location>
</feature>
<feature type="transmembrane region" description="Helical" evidence="1">
    <location>
        <begin position="247"/>
        <end position="267"/>
    </location>
</feature>
<dbReference type="AlphaFoldDB" id="A0A7D6ZKX4"/>
<feature type="transmembrane region" description="Helical" evidence="1">
    <location>
        <begin position="218"/>
        <end position="241"/>
    </location>
</feature>
<evidence type="ECO:0000313" key="2">
    <source>
        <dbReference type="EMBL" id="QLY32120.1"/>
    </source>
</evidence>
<feature type="transmembrane region" description="Helical" evidence="1">
    <location>
        <begin position="121"/>
        <end position="142"/>
    </location>
</feature>
<feature type="transmembrane region" description="Helical" evidence="1">
    <location>
        <begin position="149"/>
        <end position="167"/>
    </location>
</feature>
<dbReference type="EMBL" id="CP059399">
    <property type="protein sequence ID" value="QLY32120.1"/>
    <property type="molecule type" value="Genomic_DNA"/>
</dbReference>
<sequence length="467" mass="47834">MDARFALAHSTNEAAWPELRRYAGRIEAVAAFLGAVVAGLLLLAPLDLGRTASGPILQLDLLVVNMPRAAAAGAVFAVVSAGLSVALGRRAAWIASLGSAAVLLVGHLFDRAEATAGTLTTVNYIDAIFSGILLGALAIAVLGRPPAMTAYLIGALASVLVGDLTALPAPGSANRPFIEWASSDTPPVWFVALAVIALIAATAAQVQEPAPEDDNTDLPIGPIVAALLLVTTTAVTTEWFVRHAENTVNLGVAVGVTIAGALLAAFLLPGRDGALVLLAVPLTAAGSAIIAVPRPDWTAPLPLIAVAAGYYLGRRLPVPWLGLAGCAALSVFAALTAPLGHRHELVPIIGITVLGLLYGFCFAAALPSEAIGVVVALSVLLVPGLVIALRGHSLGRVAYSAHWYRDPNGLVTAGAGWLALAVTVGCAAALSILYRFRTTTAATFFATVSANRRHLSKRSFTHSSASE</sequence>
<dbReference type="Proteomes" id="UP000515512">
    <property type="component" value="Chromosome"/>
</dbReference>
<feature type="transmembrane region" description="Helical" evidence="1">
    <location>
        <begin position="320"/>
        <end position="339"/>
    </location>
</feature>
<accession>A0A7D6ZKX4</accession>
<reference evidence="2 3" key="1">
    <citation type="submission" date="2020-07" db="EMBL/GenBank/DDBJ databases">
        <authorList>
            <person name="Zhuang K."/>
            <person name="Ran Y."/>
        </authorList>
    </citation>
    <scope>NUCLEOTIDE SEQUENCE [LARGE SCALE GENOMIC DNA]</scope>
    <source>
        <strain evidence="2 3">WCH-YHL-001</strain>
    </source>
</reference>
<feature type="transmembrane region" description="Helical" evidence="1">
    <location>
        <begin position="28"/>
        <end position="46"/>
    </location>
</feature>
<feature type="transmembrane region" description="Helical" evidence="1">
    <location>
        <begin position="409"/>
        <end position="434"/>
    </location>
</feature>
<gene>
    <name evidence="2" type="ORF">H0264_07500</name>
</gene>
<evidence type="ECO:0000256" key="1">
    <source>
        <dbReference type="SAM" id="Phobius"/>
    </source>
</evidence>
<feature type="transmembrane region" description="Helical" evidence="1">
    <location>
        <begin position="297"/>
        <end position="313"/>
    </location>
</feature>
<keyword evidence="1" id="KW-1133">Transmembrane helix</keyword>
<feature type="transmembrane region" description="Helical" evidence="1">
    <location>
        <begin position="274"/>
        <end position="291"/>
    </location>
</feature>
<protein>
    <submittedName>
        <fullName evidence="2">Uncharacterized protein</fullName>
    </submittedName>
</protein>
<dbReference type="RefSeq" id="WP_181583293.1">
    <property type="nucleotide sequence ID" value="NZ_CP059399.1"/>
</dbReference>
<dbReference type="KEGG" id="nhu:H0264_07500"/>
<keyword evidence="3" id="KW-1185">Reference proteome</keyword>
<keyword evidence="1" id="KW-0812">Transmembrane</keyword>
<evidence type="ECO:0000313" key="3">
    <source>
        <dbReference type="Proteomes" id="UP000515512"/>
    </source>
</evidence>